<dbReference type="GO" id="GO:0005634">
    <property type="term" value="C:nucleus"/>
    <property type="evidence" value="ECO:0007669"/>
    <property type="project" value="UniProtKB-SubCell"/>
</dbReference>
<keyword evidence="8" id="KW-1185">Reference proteome</keyword>
<reference evidence="7 8" key="1">
    <citation type="journal article" date="2015" name="Genome Biol. Evol.">
        <title>Phylogenomic analyses indicate that early fungi evolved digesting cell walls of algal ancestors of land plants.</title>
        <authorList>
            <person name="Chang Y."/>
            <person name="Wang S."/>
            <person name="Sekimoto S."/>
            <person name="Aerts A.L."/>
            <person name="Choi C."/>
            <person name="Clum A."/>
            <person name="LaButti K.M."/>
            <person name="Lindquist E.A."/>
            <person name="Yee Ngan C."/>
            <person name="Ohm R.A."/>
            <person name="Salamov A.A."/>
            <person name="Grigoriev I.V."/>
            <person name="Spatafora J.W."/>
            <person name="Berbee M.L."/>
        </authorList>
    </citation>
    <scope>NUCLEOTIDE SEQUENCE [LARGE SCALE GENOMIC DNA]</scope>
    <source>
        <strain evidence="7 8">NRRL 28638</strain>
    </source>
</reference>
<dbReference type="GO" id="GO:0000981">
    <property type="term" value="F:DNA-binding transcription factor activity, RNA polymerase II-specific"/>
    <property type="evidence" value="ECO:0007669"/>
    <property type="project" value="InterPro"/>
</dbReference>
<dbReference type="InterPro" id="IPR001138">
    <property type="entry name" value="Zn2Cys6_DnaBD"/>
</dbReference>
<dbReference type="GO" id="GO:0008270">
    <property type="term" value="F:zinc ion binding"/>
    <property type="evidence" value="ECO:0007669"/>
    <property type="project" value="InterPro"/>
</dbReference>
<dbReference type="Pfam" id="PF00172">
    <property type="entry name" value="Zn_clus"/>
    <property type="match status" value="1"/>
</dbReference>
<name>A0A137P3L0_CONC2</name>
<dbReference type="OrthoDB" id="2269373at2759"/>
<dbReference type="GO" id="GO:0006351">
    <property type="term" value="P:DNA-templated transcription"/>
    <property type="evidence" value="ECO:0007669"/>
    <property type="project" value="InterPro"/>
</dbReference>
<dbReference type="InterPro" id="IPR050815">
    <property type="entry name" value="TF_fung"/>
</dbReference>
<evidence type="ECO:0000256" key="3">
    <source>
        <dbReference type="ARBA" id="ARBA00023015"/>
    </source>
</evidence>
<dbReference type="SUPFAM" id="SSF57701">
    <property type="entry name" value="Zn2/Cys6 DNA-binding domain"/>
    <property type="match status" value="1"/>
</dbReference>
<dbReference type="GO" id="GO:0003677">
    <property type="term" value="F:DNA binding"/>
    <property type="evidence" value="ECO:0007669"/>
    <property type="project" value="InterPro"/>
</dbReference>
<protein>
    <recommendedName>
        <fullName evidence="6">Zn(2)-C6 fungal-type domain-containing protein</fullName>
    </recommendedName>
</protein>
<evidence type="ECO:0000313" key="7">
    <source>
        <dbReference type="EMBL" id="KXN69511.1"/>
    </source>
</evidence>
<dbReference type="Pfam" id="PF04082">
    <property type="entry name" value="Fungal_trans"/>
    <property type="match status" value="1"/>
</dbReference>
<dbReference type="EMBL" id="KQ964532">
    <property type="protein sequence ID" value="KXN69511.1"/>
    <property type="molecule type" value="Genomic_DNA"/>
</dbReference>
<organism evidence="7 8">
    <name type="scientific">Conidiobolus coronatus (strain ATCC 28846 / CBS 209.66 / NRRL 28638)</name>
    <name type="common">Delacroixia coronata</name>
    <dbReference type="NCBI Taxonomy" id="796925"/>
    <lineage>
        <taxon>Eukaryota</taxon>
        <taxon>Fungi</taxon>
        <taxon>Fungi incertae sedis</taxon>
        <taxon>Zoopagomycota</taxon>
        <taxon>Entomophthoromycotina</taxon>
        <taxon>Entomophthoromycetes</taxon>
        <taxon>Entomophthorales</taxon>
        <taxon>Ancylistaceae</taxon>
        <taxon>Conidiobolus</taxon>
    </lineage>
</organism>
<dbReference type="InterPro" id="IPR036864">
    <property type="entry name" value="Zn2-C6_fun-type_DNA-bd_sf"/>
</dbReference>
<keyword evidence="5" id="KW-0539">Nucleus</keyword>
<evidence type="ECO:0000256" key="4">
    <source>
        <dbReference type="ARBA" id="ARBA00023163"/>
    </source>
</evidence>
<evidence type="ECO:0000313" key="8">
    <source>
        <dbReference type="Proteomes" id="UP000070444"/>
    </source>
</evidence>
<dbReference type="PANTHER" id="PTHR47338:SF5">
    <property type="entry name" value="ZN(II)2CYS6 TRANSCRIPTION FACTOR (EUROFUNG)"/>
    <property type="match status" value="1"/>
</dbReference>
<dbReference type="PROSITE" id="PS50048">
    <property type="entry name" value="ZN2_CY6_FUNGAL_2"/>
    <property type="match status" value="1"/>
</dbReference>
<sequence length="542" mass="62473">MLSCDACRVAKKKCNRKRPCERCSEKNLECTYDAKSYHSEVVPKYRQYEDRLKKLEKMVLEIRKMNGLPKIDPELIYFNNNFSANNFFGFCYKIPSNNSVVKSSQDTKVYLKSLLDIFLSSLLPPFPFINPATLRAKFEINPFDSPLLTAAYCRTQLYLNQFSGSCCVPSVQDNYFYKLTLILLLKNSDEISLESIQALILTALIELETNTCAAFRRHCTEAIKKANIMYLHDPDSMQRMADIHILKLEKDATWSMIFLLDYLSSCIWGLPHLMYGLPTTITSLDDVAETYQSIQSSQELNDPLAEQFSAMKLYVAWVKIFSVVNSHKAPLQPFNIFFAEQFKSRYHLASELLTKVQNILPPLLCPTYFNSEGPQHPARAVHLSFYLLHHSILIDLIELLINCAKIEYMQEFPELIAGCQEFHFIRVNSARLLNQVLEPIMNTMVYDQTCLDLNFVSTIAYYHMYKAFMMDLISPNSKLFADRAKQQFMKHMKYYPSLNRILVNLDILETEPKTTSSNGGFQFIGVCTSPICPFTASRQIRP</sequence>
<keyword evidence="3" id="KW-0805">Transcription regulation</keyword>
<accession>A0A137P3L0</accession>
<evidence type="ECO:0000256" key="1">
    <source>
        <dbReference type="ARBA" id="ARBA00004123"/>
    </source>
</evidence>
<gene>
    <name evidence="7" type="ORF">CONCODRAFT_95006</name>
</gene>
<feature type="domain" description="Zn(2)-C6 fungal-type" evidence="6">
    <location>
        <begin position="3"/>
        <end position="32"/>
    </location>
</feature>
<dbReference type="PROSITE" id="PS00463">
    <property type="entry name" value="ZN2_CY6_FUNGAL_1"/>
    <property type="match status" value="1"/>
</dbReference>
<dbReference type="AlphaFoldDB" id="A0A137P3L0"/>
<evidence type="ECO:0000256" key="2">
    <source>
        <dbReference type="ARBA" id="ARBA00022723"/>
    </source>
</evidence>
<comment type="subcellular location">
    <subcellularLocation>
        <location evidence="1">Nucleus</location>
    </subcellularLocation>
</comment>
<dbReference type="CDD" id="cd00067">
    <property type="entry name" value="GAL4"/>
    <property type="match status" value="1"/>
</dbReference>
<dbReference type="SMART" id="SM00066">
    <property type="entry name" value="GAL4"/>
    <property type="match status" value="1"/>
</dbReference>
<dbReference type="CDD" id="cd12148">
    <property type="entry name" value="fungal_TF_MHR"/>
    <property type="match status" value="1"/>
</dbReference>
<keyword evidence="4" id="KW-0804">Transcription</keyword>
<proteinExistence type="predicted"/>
<evidence type="ECO:0000259" key="6">
    <source>
        <dbReference type="PROSITE" id="PS50048"/>
    </source>
</evidence>
<dbReference type="Gene3D" id="4.10.240.10">
    <property type="entry name" value="Zn(2)-C6 fungal-type DNA-binding domain"/>
    <property type="match status" value="1"/>
</dbReference>
<dbReference type="InterPro" id="IPR007219">
    <property type="entry name" value="XnlR_reg_dom"/>
</dbReference>
<keyword evidence="2" id="KW-0479">Metal-binding</keyword>
<dbReference type="PANTHER" id="PTHR47338">
    <property type="entry name" value="ZN(II)2CYS6 TRANSCRIPTION FACTOR (EUROFUNG)-RELATED"/>
    <property type="match status" value="1"/>
</dbReference>
<dbReference type="Proteomes" id="UP000070444">
    <property type="component" value="Unassembled WGS sequence"/>
</dbReference>
<evidence type="ECO:0000256" key="5">
    <source>
        <dbReference type="ARBA" id="ARBA00023242"/>
    </source>
</evidence>